<dbReference type="AlphaFoldDB" id="A0AA88LPE2"/>
<dbReference type="EMBL" id="JAUPFM010000021">
    <property type="protein sequence ID" value="KAK2816932.1"/>
    <property type="molecule type" value="Genomic_DNA"/>
</dbReference>
<sequence>MMCTIEHNCKRRLQMYGSGLCRSQSPVLSSSWSFLLFPCICSGYPELLMVCELEWLSNHRQPKIQVFTSTDFV</sequence>
<comment type="caution">
    <text evidence="1">The sequence shown here is derived from an EMBL/GenBank/DDBJ whole genome shotgun (WGS) entry which is preliminary data.</text>
</comment>
<gene>
    <name evidence="1" type="ORF">Q5P01_025123</name>
</gene>
<organism evidence="1 2">
    <name type="scientific">Channa striata</name>
    <name type="common">Snakehead murrel</name>
    <name type="synonym">Ophicephalus striatus</name>
    <dbReference type="NCBI Taxonomy" id="64152"/>
    <lineage>
        <taxon>Eukaryota</taxon>
        <taxon>Metazoa</taxon>
        <taxon>Chordata</taxon>
        <taxon>Craniata</taxon>
        <taxon>Vertebrata</taxon>
        <taxon>Euteleostomi</taxon>
        <taxon>Actinopterygii</taxon>
        <taxon>Neopterygii</taxon>
        <taxon>Teleostei</taxon>
        <taxon>Neoteleostei</taxon>
        <taxon>Acanthomorphata</taxon>
        <taxon>Anabantaria</taxon>
        <taxon>Anabantiformes</taxon>
        <taxon>Channoidei</taxon>
        <taxon>Channidae</taxon>
        <taxon>Channa</taxon>
    </lineage>
</organism>
<evidence type="ECO:0000313" key="2">
    <source>
        <dbReference type="Proteomes" id="UP001187415"/>
    </source>
</evidence>
<dbReference type="Proteomes" id="UP001187415">
    <property type="component" value="Unassembled WGS sequence"/>
</dbReference>
<accession>A0AA88LPE2</accession>
<proteinExistence type="predicted"/>
<keyword evidence="2" id="KW-1185">Reference proteome</keyword>
<protein>
    <submittedName>
        <fullName evidence="1">Uncharacterized protein</fullName>
    </submittedName>
</protein>
<evidence type="ECO:0000313" key="1">
    <source>
        <dbReference type="EMBL" id="KAK2816932.1"/>
    </source>
</evidence>
<reference evidence="1" key="1">
    <citation type="submission" date="2023-07" db="EMBL/GenBank/DDBJ databases">
        <title>Chromosome-level Genome Assembly of Striped Snakehead (Channa striata).</title>
        <authorList>
            <person name="Liu H."/>
        </authorList>
    </citation>
    <scope>NUCLEOTIDE SEQUENCE</scope>
    <source>
        <strain evidence="1">Gz</strain>
        <tissue evidence="1">Muscle</tissue>
    </source>
</reference>
<name>A0AA88LPE2_CHASR</name>